<gene>
    <name evidence="1" type="ORF">EBH_0037050</name>
</gene>
<keyword evidence="2" id="KW-1185">Reference proteome</keyword>
<evidence type="ECO:0000313" key="1">
    <source>
        <dbReference type="EMBL" id="CDJ54263.1"/>
    </source>
</evidence>
<dbReference type="Proteomes" id="UP000030750">
    <property type="component" value="Unassembled WGS sequence"/>
</dbReference>
<organism evidence="1 2">
    <name type="scientific">Eimeria brunetti</name>
    <dbReference type="NCBI Taxonomy" id="51314"/>
    <lineage>
        <taxon>Eukaryota</taxon>
        <taxon>Sar</taxon>
        <taxon>Alveolata</taxon>
        <taxon>Apicomplexa</taxon>
        <taxon>Conoidasida</taxon>
        <taxon>Coccidia</taxon>
        <taxon>Eucoccidiorida</taxon>
        <taxon>Eimeriorina</taxon>
        <taxon>Eimeriidae</taxon>
        <taxon>Eimeria</taxon>
    </lineage>
</organism>
<reference evidence="1" key="1">
    <citation type="submission" date="2013-10" db="EMBL/GenBank/DDBJ databases">
        <title>Genomic analysis of the causative agents of coccidiosis in chickens.</title>
        <authorList>
            <person name="Reid A.J."/>
            <person name="Blake D."/>
            <person name="Billington K."/>
            <person name="Browne H."/>
            <person name="Dunn M."/>
            <person name="Hung S."/>
            <person name="Kawahara F."/>
            <person name="Miranda-Saavedra D."/>
            <person name="Mourier T."/>
            <person name="Nagra H."/>
            <person name="Otto T.D."/>
            <person name="Rawlings N."/>
            <person name="Sanchez A."/>
            <person name="Sanders M."/>
            <person name="Subramaniam C."/>
            <person name="Tay Y."/>
            <person name="Dear P."/>
            <person name="Doerig C."/>
            <person name="Gruber A."/>
            <person name="Parkinson J."/>
            <person name="Shirley M."/>
            <person name="Wan K.L."/>
            <person name="Berriman M."/>
            <person name="Tomley F."/>
            <person name="Pain A."/>
        </authorList>
    </citation>
    <scope>NUCLEOTIDE SEQUENCE [LARGE SCALE GENOMIC DNA]</scope>
    <source>
        <strain evidence="1">Houghton</strain>
    </source>
</reference>
<name>U6LYC4_9EIME</name>
<dbReference type="VEuPathDB" id="ToxoDB:EBH_0037050"/>
<reference evidence="1" key="2">
    <citation type="submission" date="2013-10" db="EMBL/GenBank/DDBJ databases">
        <authorList>
            <person name="Aslett M."/>
        </authorList>
    </citation>
    <scope>NUCLEOTIDE SEQUENCE [LARGE SCALE GENOMIC DNA]</scope>
    <source>
        <strain evidence="1">Houghton</strain>
    </source>
</reference>
<evidence type="ECO:0000313" key="2">
    <source>
        <dbReference type="Proteomes" id="UP000030750"/>
    </source>
</evidence>
<sequence>MIGLPGMVATGSAFALLEIPLQILTKEAAVRHREDLGLVALQDVVPQVPPVGDALEYLLQQSHTTLKYHALRDHEDREKYMPKDAKRLGSWDGMPTGGAAGAGCSLSDFFPRSAYGKSSLGEQSEAQPAAWAVGEARKETEGTLHAVGETGLKAAKKLEVVRWWATAKFATGQTEAALQGDDHPAAARRERAGVEEMPISEVANVVADVVQ</sequence>
<accession>U6LYC4</accession>
<protein>
    <submittedName>
        <fullName evidence="1">Uncharacterized protein</fullName>
    </submittedName>
</protein>
<proteinExistence type="predicted"/>
<dbReference type="EMBL" id="HG714838">
    <property type="protein sequence ID" value="CDJ54263.1"/>
    <property type="molecule type" value="Genomic_DNA"/>
</dbReference>
<dbReference type="AlphaFoldDB" id="U6LYC4"/>